<reference evidence="5" key="1">
    <citation type="journal article" date="2023" name="Nat. Commun.">
        <title>Diploid and tetraploid genomes of Acorus and the evolution of monocots.</title>
        <authorList>
            <person name="Ma L."/>
            <person name="Liu K.W."/>
            <person name="Li Z."/>
            <person name="Hsiao Y.Y."/>
            <person name="Qi Y."/>
            <person name="Fu T."/>
            <person name="Tang G.D."/>
            <person name="Zhang D."/>
            <person name="Sun W.H."/>
            <person name="Liu D.K."/>
            <person name="Li Y."/>
            <person name="Chen G.Z."/>
            <person name="Liu X.D."/>
            <person name="Liao X.Y."/>
            <person name="Jiang Y.T."/>
            <person name="Yu X."/>
            <person name="Hao Y."/>
            <person name="Huang J."/>
            <person name="Zhao X.W."/>
            <person name="Ke S."/>
            <person name="Chen Y.Y."/>
            <person name="Wu W.L."/>
            <person name="Hsu J.L."/>
            <person name="Lin Y.F."/>
            <person name="Huang M.D."/>
            <person name="Li C.Y."/>
            <person name="Huang L."/>
            <person name="Wang Z.W."/>
            <person name="Zhao X."/>
            <person name="Zhong W.Y."/>
            <person name="Peng D.H."/>
            <person name="Ahmad S."/>
            <person name="Lan S."/>
            <person name="Zhang J.S."/>
            <person name="Tsai W.C."/>
            <person name="Van de Peer Y."/>
            <person name="Liu Z.J."/>
        </authorList>
    </citation>
    <scope>NUCLEOTIDE SEQUENCE</scope>
    <source>
        <strain evidence="5">CP</strain>
    </source>
</reference>
<keyword evidence="2" id="KW-0067">ATP-binding</keyword>
<feature type="region of interest" description="Disordered" evidence="3">
    <location>
        <begin position="170"/>
        <end position="243"/>
    </location>
</feature>
<sequence>MKATTDPQSGYCSETKTFHSLRPSVPLPPESLPLSFPSFALSLLLRHSPPSPSTPAFIFPSSISLSFSDFLSLSSSLSVSLRVRLRLSKGDVAFILSPLRLEIPVLLFSLLEIGAVLTPSNPLSSPSDISRQIRLSRPKIAFATSSTAASLPPDLPVVLIDSDDFRSMFVGGGGGGGGGGGSESAADRGDPAIRYGGDSVLLRDHREIQGGGDPPPELHRDGRRVQGTGGGDGGGDDAFGASVSHDGVVPLFERDRVRGDDGDGGGREVRGRGGGGGGGGTWGNGFGGGADGFGGVGEGSGGGGDCCGLGVASEGFCWRSSAFEGGSGAVRKAVPPRAD</sequence>
<dbReference type="Gene3D" id="3.40.50.980">
    <property type="match status" value="1"/>
</dbReference>
<protein>
    <submittedName>
        <fullName evidence="5">4-coumarate--CoA ligase-like 7</fullName>
    </submittedName>
</protein>
<feature type="compositionally biased region" description="Gly residues" evidence="3">
    <location>
        <begin position="170"/>
        <end position="182"/>
    </location>
</feature>
<dbReference type="PANTHER" id="PTHR24096:SF251">
    <property type="entry name" value="4-COUMARATE--COA LIGASE-LIKE 9"/>
    <property type="match status" value="1"/>
</dbReference>
<dbReference type="InterPro" id="IPR000873">
    <property type="entry name" value="AMP-dep_synth/lig_dom"/>
</dbReference>
<evidence type="ECO:0000256" key="1">
    <source>
        <dbReference type="ARBA" id="ARBA00022598"/>
    </source>
</evidence>
<accession>A0AAV9CPD2</accession>
<organism evidence="5 6">
    <name type="scientific">Acorus calamus</name>
    <name type="common">Sweet flag</name>
    <dbReference type="NCBI Taxonomy" id="4465"/>
    <lineage>
        <taxon>Eukaryota</taxon>
        <taxon>Viridiplantae</taxon>
        <taxon>Streptophyta</taxon>
        <taxon>Embryophyta</taxon>
        <taxon>Tracheophyta</taxon>
        <taxon>Spermatophyta</taxon>
        <taxon>Magnoliopsida</taxon>
        <taxon>Liliopsida</taxon>
        <taxon>Acoraceae</taxon>
        <taxon>Acorus</taxon>
    </lineage>
</organism>
<dbReference type="Pfam" id="PF00501">
    <property type="entry name" value="AMP-binding"/>
    <property type="match status" value="1"/>
</dbReference>
<feature type="compositionally biased region" description="Basic and acidic residues" evidence="3">
    <location>
        <begin position="255"/>
        <end position="271"/>
    </location>
</feature>
<keyword evidence="1 5" id="KW-0436">Ligase</keyword>
<dbReference type="GO" id="GO:0016878">
    <property type="term" value="F:acid-thiol ligase activity"/>
    <property type="evidence" value="ECO:0007669"/>
    <property type="project" value="UniProtKB-ARBA"/>
</dbReference>
<dbReference type="GO" id="GO:0005524">
    <property type="term" value="F:ATP binding"/>
    <property type="evidence" value="ECO:0007669"/>
    <property type="project" value="UniProtKB-KW"/>
</dbReference>
<comment type="caution">
    <text evidence="5">The sequence shown here is derived from an EMBL/GenBank/DDBJ whole genome shotgun (WGS) entry which is preliminary data.</text>
</comment>
<dbReference type="Proteomes" id="UP001180020">
    <property type="component" value="Unassembled WGS sequence"/>
</dbReference>
<keyword evidence="2" id="KW-0547">Nucleotide-binding</keyword>
<name>A0AAV9CPD2_ACOCL</name>
<keyword evidence="6" id="KW-1185">Reference proteome</keyword>
<feature type="compositionally biased region" description="Gly residues" evidence="3">
    <location>
        <begin position="227"/>
        <end position="237"/>
    </location>
</feature>
<evidence type="ECO:0000256" key="3">
    <source>
        <dbReference type="SAM" id="MobiDB-lite"/>
    </source>
</evidence>
<dbReference type="PANTHER" id="PTHR24096">
    <property type="entry name" value="LONG-CHAIN-FATTY-ACID--COA LIGASE"/>
    <property type="match status" value="1"/>
</dbReference>
<evidence type="ECO:0000313" key="6">
    <source>
        <dbReference type="Proteomes" id="UP001180020"/>
    </source>
</evidence>
<evidence type="ECO:0000256" key="2">
    <source>
        <dbReference type="ARBA" id="ARBA00022840"/>
    </source>
</evidence>
<dbReference type="AlphaFoldDB" id="A0AAV9CPD2"/>
<evidence type="ECO:0000259" key="4">
    <source>
        <dbReference type="Pfam" id="PF00501"/>
    </source>
</evidence>
<evidence type="ECO:0000313" key="5">
    <source>
        <dbReference type="EMBL" id="KAK1290003.1"/>
    </source>
</evidence>
<feature type="region of interest" description="Disordered" evidence="3">
    <location>
        <begin position="255"/>
        <end position="283"/>
    </location>
</feature>
<dbReference type="EMBL" id="JAUJYO010000018">
    <property type="protein sequence ID" value="KAK1290003.1"/>
    <property type="molecule type" value="Genomic_DNA"/>
</dbReference>
<proteinExistence type="predicted"/>
<gene>
    <name evidence="5" type="primary">4CLL7</name>
    <name evidence="5" type="ORF">QJS10_CPB18g00481</name>
</gene>
<dbReference type="SUPFAM" id="SSF56801">
    <property type="entry name" value="Acetyl-CoA synthetase-like"/>
    <property type="match status" value="1"/>
</dbReference>
<feature type="compositionally biased region" description="Gly residues" evidence="3">
    <location>
        <begin position="272"/>
        <end position="283"/>
    </location>
</feature>
<dbReference type="GO" id="GO:0016405">
    <property type="term" value="F:CoA-ligase activity"/>
    <property type="evidence" value="ECO:0007669"/>
    <property type="project" value="TreeGrafter"/>
</dbReference>
<reference evidence="5" key="2">
    <citation type="submission" date="2023-06" db="EMBL/GenBank/DDBJ databases">
        <authorList>
            <person name="Ma L."/>
            <person name="Liu K.-W."/>
            <person name="Li Z."/>
            <person name="Hsiao Y.-Y."/>
            <person name="Qi Y."/>
            <person name="Fu T."/>
            <person name="Tang G."/>
            <person name="Zhang D."/>
            <person name="Sun W.-H."/>
            <person name="Liu D.-K."/>
            <person name="Li Y."/>
            <person name="Chen G.-Z."/>
            <person name="Liu X.-D."/>
            <person name="Liao X.-Y."/>
            <person name="Jiang Y.-T."/>
            <person name="Yu X."/>
            <person name="Hao Y."/>
            <person name="Huang J."/>
            <person name="Zhao X.-W."/>
            <person name="Ke S."/>
            <person name="Chen Y.-Y."/>
            <person name="Wu W.-L."/>
            <person name="Hsu J.-L."/>
            <person name="Lin Y.-F."/>
            <person name="Huang M.-D."/>
            <person name="Li C.-Y."/>
            <person name="Huang L."/>
            <person name="Wang Z.-W."/>
            <person name="Zhao X."/>
            <person name="Zhong W.-Y."/>
            <person name="Peng D.-H."/>
            <person name="Ahmad S."/>
            <person name="Lan S."/>
            <person name="Zhang J.-S."/>
            <person name="Tsai W.-C."/>
            <person name="Van De Peer Y."/>
            <person name="Liu Z.-J."/>
        </authorList>
    </citation>
    <scope>NUCLEOTIDE SEQUENCE</scope>
    <source>
        <strain evidence="5">CP</strain>
        <tissue evidence="5">Leaves</tissue>
    </source>
</reference>
<feature type="domain" description="AMP-dependent synthetase/ligase" evidence="4">
    <location>
        <begin position="51"/>
        <end position="164"/>
    </location>
</feature>